<dbReference type="EMBL" id="KN827739">
    <property type="protein sequence ID" value="KIK75980.1"/>
    <property type="molecule type" value="Genomic_DNA"/>
</dbReference>
<dbReference type="AlphaFoldDB" id="A0A0D0DEL4"/>
<dbReference type="Pfam" id="PF18803">
    <property type="entry name" value="CxC2"/>
    <property type="match status" value="1"/>
</dbReference>
<sequence length="226" mass="25778">MVINVRVLEHPLKLYKTQNDYLCQWVEHRNEYLDALLAMEAPPNPRKCSIGDADRTYGCLGCFSQPLFCTQCCQKHHYMLPFHQIKQWMGTFFEDLSLCLAGMVLHLGHCGQPCPLGVPEGMDQHANRVPFPVDDREWCMDKLDDVPPFLCVPQGGNHLTLVDMTGIHLLRVCYCVCPTSQQFHMQLLELGLLSATIDQPKTAFSFFVLNDFIHNNLECGTSARNY</sequence>
<dbReference type="OrthoDB" id="3004525at2759"/>
<proteinExistence type="predicted"/>
<feature type="domain" description="CxC2-like cysteine cluster KDZ transposase-associated" evidence="1">
    <location>
        <begin position="155"/>
        <end position="226"/>
    </location>
</feature>
<evidence type="ECO:0000313" key="2">
    <source>
        <dbReference type="EMBL" id="KIK75980.1"/>
    </source>
</evidence>
<gene>
    <name evidence="2" type="ORF">PAXRUDRAFT_171121</name>
</gene>
<dbReference type="InParanoid" id="A0A0D0DEL4"/>
<reference evidence="2 3" key="1">
    <citation type="submission" date="2014-04" db="EMBL/GenBank/DDBJ databases">
        <authorList>
            <consortium name="DOE Joint Genome Institute"/>
            <person name="Kuo A."/>
            <person name="Kohler A."/>
            <person name="Jargeat P."/>
            <person name="Nagy L.G."/>
            <person name="Floudas D."/>
            <person name="Copeland A."/>
            <person name="Barry K.W."/>
            <person name="Cichocki N."/>
            <person name="Veneault-Fourrey C."/>
            <person name="LaButti K."/>
            <person name="Lindquist E.A."/>
            <person name="Lipzen A."/>
            <person name="Lundell T."/>
            <person name="Morin E."/>
            <person name="Murat C."/>
            <person name="Sun H."/>
            <person name="Tunlid A."/>
            <person name="Henrissat B."/>
            <person name="Grigoriev I.V."/>
            <person name="Hibbett D.S."/>
            <person name="Martin F."/>
            <person name="Nordberg H.P."/>
            <person name="Cantor M.N."/>
            <person name="Hua S.X."/>
        </authorList>
    </citation>
    <scope>NUCLEOTIDE SEQUENCE [LARGE SCALE GENOMIC DNA]</scope>
    <source>
        <strain evidence="2 3">Ve08.2h10</strain>
    </source>
</reference>
<keyword evidence="3" id="KW-1185">Reference proteome</keyword>
<accession>A0A0D0DEL4</accession>
<reference evidence="3" key="2">
    <citation type="submission" date="2015-01" db="EMBL/GenBank/DDBJ databases">
        <title>Evolutionary Origins and Diversification of the Mycorrhizal Mutualists.</title>
        <authorList>
            <consortium name="DOE Joint Genome Institute"/>
            <consortium name="Mycorrhizal Genomics Consortium"/>
            <person name="Kohler A."/>
            <person name="Kuo A."/>
            <person name="Nagy L.G."/>
            <person name="Floudas D."/>
            <person name="Copeland A."/>
            <person name="Barry K.W."/>
            <person name="Cichocki N."/>
            <person name="Veneault-Fourrey C."/>
            <person name="LaButti K."/>
            <person name="Lindquist E.A."/>
            <person name="Lipzen A."/>
            <person name="Lundell T."/>
            <person name="Morin E."/>
            <person name="Murat C."/>
            <person name="Riley R."/>
            <person name="Ohm R."/>
            <person name="Sun H."/>
            <person name="Tunlid A."/>
            <person name="Henrissat B."/>
            <person name="Grigoriev I.V."/>
            <person name="Hibbett D.S."/>
            <person name="Martin F."/>
        </authorList>
    </citation>
    <scope>NUCLEOTIDE SEQUENCE [LARGE SCALE GENOMIC DNA]</scope>
    <source>
        <strain evidence="3">Ve08.2h10</strain>
    </source>
</reference>
<name>A0A0D0DEL4_9AGAM</name>
<dbReference type="HOGENOM" id="CLU_003703_1_1_1"/>
<dbReference type="Proteomes" id="UP000054538">
    <property type="component" value="Unassembled WGS sequence"/>
</dbReference>
<protein>
    <recommendedName>
        <fullName evidence="1">CxC2-like cysteine cluster KDZ transposase-associated domain-containing protein</fullName>
    </recommendedName>
</protein>
<dbReference type="InterPro" id="IPR041457">
    <property type="entry name" value="CxC2_KDZ-assoc"/>
</dbReference>
<dbReference type="STRING" id="930991.A0A0D0DEL4"/>
<evidence type="ECO:0000259" key="1">
    <source>
        <dbReference type="Pfam" id="PF18803"/>
    </source>
</evidence>
<organism evidence="2 3">
    <name type="scientific">Paxillus rubicundulus Ve08.2h10</name>
    <dbReference type="NCBI Taxonomy" id="930991"/>
    <lineage>
        <taxon>Eukaryota</taxon>
        <taxon>Fungi</taxon>
        <taxon>Dikarya</taxon>
        <taxon>Basidiomycota</taxon>
        <taxon>Agaricomycotina</taxon>
        <taxon>Agaricomycetes</taxon>
        <taxon>Agaricomycetidae</taxon>
        <taxon>Boletales</taxon>
        <taxon>Paxilineae</taxon>
        <taxon>Paxillaceae</taxon>
        <taxon>Paxillus</taxon>
    </lineage>
</organism>
<evidence type="ECO:0000313" key="3">
    <source>
        <dbReference type="Proteomes" id="UP000054538"/>
    </source>
</evidence>